<keyword evidence="4 8" id="KW-0812">Transmembrane</keyword>
<comment type="subcellular location">
    <subcellularLocation>
        <location evidence="1">Cell membrane</location>
        <topology evidence="1">Multi-pass membrane protein</topology>
    </subcellularLocation>
    <subcellularLocation>
        <location evidence="8">Membrane</location>
        <topology evidence="8">Multi-pass membrane protein</topology>
    </subcellularLocation>
</comment>
<evidence type="ECO:0000256" key="6">
    <source>
        <dbReference type="ARBA" id="ARBA00023136"/>
    </source>
</evidence>
<evidence type="ECO:0000256" key="1">
    <source>
        <dbReference type="ARBA" id="ARBA00004651"/>
    </source>
</evidence>
<organism evidence="11 12">
    <name type="scientific">Danaus plexippus plexippus</name>
    <dbReference type="NCBI Taxonomy" id="278856"/>
    <lineage>
        <taxon>Eukaryota</taxon>
        <taxon>Metazoa</taxon>
        <taxon>Ecdysozoa</taxon>
        <taxon>Arthropoda</taxon>
        <taxon>Hexapoda</taxon>
        <taxon>Insecta</taxon>
        <taxon>Pterygota</taxon>
        <taxon>Neoptera</taxon>
        <taxon>Endopterygota</taxon>
        <taxon>Lepidoptera</taxon>
        <taxon>Glossata</taxon>
        <taxon>Ditrysia</taxon>
        <taxon>Papilionoidea</taxon>
        <taxon>Nymphalidae</taxon>
        <taxon>Danainae</taxon>
        <taxon>Danaini</taxon>
        <taxon>Danaina</taxon>
        <taxon>Danaus</taxon>
        <taxon>Danaus</taxon>
    </lineage>
</organism>
<dbReference type="InterPro" id="IPR049452">
    <property type="entry name" value="Anoctamin_TM"/>
</dbReference>
<evidence type="ECO:0000313" key="11">
    <source>
        <dbReference type="EMBL" id="OWR48811.1"/>
    </source>
</evidence>
<gene>
    <name evidence="11" type="ORF">KGM_211316</name>
</gene>
<dbReference type="GO" id="GO:0046983">
    <property type="term" value="F:protein dimerization activity"/>
    <property type="evidence" value="ECO:0007669"/>
    <property type="project" value="InterPro"/>
</dbReference>
<feature type="transmembrane region" description="Helical" evidence="8">
    <location>
        <begin position="390"/>
        <end position="413"/>
    </location>
</feature>
<evidence type="ECO:0000259" key="10">
    <source>
        <dbReference type="Pfam" id="PF16178"/>
    </source>
</evidence>
<evidence type="ECO:0000313" key="12">
    <source>
        <dbReference type="Proteomes" id="UP000007151"/>
    </source>
</evidence>
<comment type="caution">
    <text evidence="11">The sequence shown here is derived from an EMBL/GenBank/DDBJ whole genome shotgun (WGS) entry which is preliminary data.</text>
</comment>
<evidence type="ECO:0000259" key="9">
    <source>
        <dbReference type="Pfam" id="PF04547"/>
    </source>
</evidence>
<keyword evidence="5 8" id="KW-1133">Transmembrane helix</keyword>
<sequence length="487" mass="56171">MDSVRCEKYKVYQPELPSKKFPSDEDVSIHNIKVLRGDSGDQNKSTFFEGEIKRKSVPDLEVIEEDQEELGKKIAFGVFRDGVRRIDIVLVLKDDVKALINKIQLDFIVNILRVGLEVELEPGVSKRHKNLTFVKIHAPLHVLEKYGMYFGTKRNFADTRYEYIGRNEKNKERQCLKLMRDGFLNGYSNYERGIIVYKILLHLPFSNYEDDYGVERLLHKYIVADIYALHDGPTYLTAEKTIADINGKKILNDFWIGNLNIFQQQPIHLIHEYFGPTVAFYFSFYECFNKALQLAALASVADIIFGYFNLSSHEKPIEKVMCESRGQICQSCTNNVTCPARPAKEYCFPVKIHLILDHISDIPFWEKEYMLRSISYEDMFMKYMGFASQFAMVLWFVIAFPLAPLVIYLINIIDIKLQARKFLQISRRPLFLKTPVIGWSKGLFHGVIAQSGVSLSPWALASSPRERAFHLGRELGIDTNNTAELLG</sequence>
<dbReference type="KEGG" id="dpl:KGM_211316"/>
<keyword evidence="12" id="KW-1185">Reference proteome</keyword>
<evidence type="ECO:0000256" key="4">
    <source>
        <dbReference type="ARBA" id="ARBA00022692"/>
    </source>
</evidence>
<accession>A0A212F4Z3</accession>
<proteinExistence type="inferred from homology"/>
<feature type="domain" description="Anoctamin transmembrane" evidence="9">
    <location>
        <begin position="362"/>
        <end position="440"/>
    </location>
</feature>
<dbReference type="Pfam" id="PF04547">
    <property type="entry name" value="Anoctamin"/>
    <property type="match status" value="1"/>
</dbReference>
<dbReference type="eggNOG" id="KOG2514">
    <property type="taxonomic scope" value="Eukaryota"/>
</dbReference>
<protein>
    <recommendedName>
        <fullName evidence="8">Anoctamin</fullName>
    </recommendedName>
</protein>
<dbReference type="InParanoid" id="A0A212F4Z3"/>
<dbReference type="EMBL" id="AGBW02010284">
    <property type="protein sequence ID" value="OWR48811.1"/>
    <property type="molecule type" value="Genomic_DNA"/>
</dbReference>
<name>A0A212F4Z3_DANPL</name>
<evidence type="ECO:0000256" key="8">
    <source>
        <dbReference type="RuleBase" id="RU280814"/>
    </source>
</evidence>
<dbReference type="GO" id="GO:0005254">
    <property type="term" value="F:chloride channel activity"/>
    <property type="evidence" value="ECO:0007669"/>
    <property type="project" value="TreeGrafter"/>
</dbReference>
<dbReference type="GO" id="GO:0005886">
    <property type="term" value="C:plasma membrane"/>
    <property type="evidence" value="ECO:0007669"/>
    <property type="project" value="UniProtKB-SubCell"/>
</dbReference>
<feature type="domain" description="Anoctamin dimerisation" evidence="10">
    <location>
        <begin position="78"/>
        <end position="157"/>
    </location>
</feature>
<dbReference type="InterPro" id="IPR032394">
    <property type="entry name" value="Anoct_dimer"/>
</dbReference>
<dbReference type="PANTHER" id="PTHR12308:SF84">
    <property type="entry name" value="ANOCTAMIN"/>
    <property type="match status" value="1"/>
</dbReference>
<evidence type="ECO:0000256" key="5">
    <source>
        <dbReference type="ARBA" id="ARBA00022989"/>
    </source>
</evidence>
<dbReference type="InterPro" id="IPR029058">
    <property type="entry name" value="AB_hydrolase_fold"/>
</dbReference>
<evidence type="ECO:0000256" key="2">
    <source>
        <dbReference type="ARBA" id="ARBA00009671"/>
    </source>
</evidence>
<keyword evidence="3" id="KW-1003">Cell membrane</keyword>
<comment type="caution">
    <text evidence="8">Lacks conserved residue(s) required for the propagation of feature annotation.</text>
</comment>
<dbReference type="AlphaFoldDB" id="A0A212F4Z3"/>
<comment type="similarity">
    <text evidence="2 8">Belongs to the anoctamin family.</text>
</comment>
<feature type="domain" description="Anoctamin dimerisation" evidence="10">
    <location>
        <begin position="186"/>
        <end position="267"/>
    </location>
</feature>
<dbReference type="Pfam" id="PF16178">
    <property type="entry name" value="Anoct_dimer"/>
    <property type="match status" value="2"/>
</dbReference>
<keyword evidence="6 8" id="KW-0472">Membrane</keyword>
<dbReference type="SUPFAM" id="SSF53474">
    <property type="entry name" value="alpha/beta-Hydrolases"/>
    <property type="match status" value="1"/>
</dbReference>
<evidence type="ECO:0000256" key="7">
    <source>
        <dbReference type="ARBA" id="ARBA00023180"/>
    </source>
</evidence>
<dbReference type="Gene3D" id="3.40.50.1820">
    <property type="entry name" value="alpha/beta hydrolase"/>
    <property type="match status" value="1"/>
</dbReference>
<evidence type="ECO:0000256" key="3">
    <source>
        <dbReference type="ARBA" id="ARBA00022475"/>
    </source>
</evidence>
<dbReference type="InterPro" id="IPR007632">
    <property type="entry name" value="Anoctamin"/>
</dbReference>
<dbReference type="Proteomes" id="UP000007151">
    <property type="component" value="Unassembled WGS sequence"/>
</dbReference>
<dbReference type="PANTHER" id="PTHR12308">
    <property type="entry name" value="ANOCTAMIN"/>
    <property type="match status" value="1"/>
</dbReference>
<keyword evidence="7" id="KW-0325">Glycoprotein</keyword>
<reference evidence="11 12" key="1">
    <citation type="journal article" date="2011" name="Cell">
        <title>The monarch butterfly genome yields insights into long-distance migration.</title>
        <authorList>
            <person name="Zhan S."/>
            <person name="Merlin C."/>
            <person name="Boore J.L."/>
            <person name="Reppert S.M."/>
        </authorList>
    </citation>
    <scope>NUCLEOTIDE SEQUENCE [LARGE SCALE GENOMIC DNA]</scope>
    <source>
        <strain evidence="11">F-2</strain>
    </source>
</reference>